<keyword evidence="5" id="KW-1185">Reference proteome</keyword>
<dbReference type="InterPro" id="IPR050624">
    <property type="entry name" value="HTH-type_Tx_Regulator"/>
</dbReference>
<organism evidence="4 5">
    <name type="scientific">Porcincola intestinalis</name>
    <dbReference type="NCBI Taxonomy" id="2606632"/>
    <lineage>
        <taxon>Bacteria</taxon>
        <taxon>Bacillati</taxon>
        <taxon>Bacillota</taxon>
        <taxon>Clostridia</taxon>
        <taxon>Lachnospirales</taxon>
        <taxon>Lachnospiraceae</taxon>
        <taxon>Porcincola</taxon>
    </lineage>
</organism>
<dbReference type="GO" id="GO:0003677">
    <property type="term" value="F:DNA binding"/>
    <property type="evidence" value="ECO:0007669"/>
    <property type="project" value="UniProtKB-UniRule"/>
</dbReference>
<accession>A0A6L5X137</accession>
<dbReference type="PANTHER" id="PTHR43479:SF7">
    <property type="entry name" value="TETR-FAMILY TRANSCRIPTIONAL REGULATOR"/>
    <property type="match status" value="1"/>
</dbReference>
<evidence type="ECO:0000256" key="2">
    <source>
        <dbReference type="PROSITE-ProRule" id="PRU00335"/>
    </source>
</evidence>
<reference evidence="4 5" key="1">
    <citation type="submission" date="2019-08" db="EMBL/GenBank/DDBJ databases">
        <title>In-depth cultivation of the pig gut microbiome towards novel bacterial diversity and tailored functional studies.</title>
        <authorList>
            <person name="Wylensek D."/>
            <person name="Hitch T.C.A."/>
            <person name="Clavel T."/>
        </authorList>
    </citation>
    <scope>NUCLEOTIDE SEQUENCE [LARGE SCALE GENOMIC DNA]</scope>
    <source>
        <strain evidence="4 5">Oil+RF-744-WCA-WT-11</strain>
    </source>
</reference>
<dbReference type="InterPro" id="IPR009057">
    <property type="entry name" value="Homeodomain-like_sf"/>
</dbReference>
<protein>
    <recommendedName>
        <fullName evidence="3">HTH tetR-type domain-containing protein</fullName>
    </recommendedName>
</protein>
<dbReference type="PANTHER" id="PTHR43479">
    <property type="entry name" value="ACREF/ENVCD OPERON REPRESSOR-RELATED"/>
    <property type="match status" value="1"/>
</dbReference>
<sequence length="182" mass="20575">MRKNDARVRYTQRVLKESFLSLLREKPVNKITVKEVCELAELNRATFYAHYSDCFALMESIEQELLDAFGQSLRLIDGFDVSALIAALYTMVEQHGDACRVLIFGGASPSVLGRMIDLARPSSIAAWKHQLHHASDAELEMLYTHLSNGLMNVVVGGYDKYSREEVISFVNRIVKSSLSLFR</sequence>
<dbReference type="RefSeq" id="WP_154523044.1">
    <property type="nucleotide sequence ID" value="NZ_VULZ01000002.1"/>
</dbReference>
<dbReference type="AlphaFoldDB" id="A0A6L5X137"/>
<keyword evidence="1 2" id="KW-0238">DNA-binding</keyword>
<dbReference type="EMBL" id="VULZ01000002">
    <property type="protein sequence ID" value="MSS14051.1"/>
    <property type="molecule type" value="Genomic_DNA"/>
</dbReference>
<feature type="domain" description="HTH tetR-type" evidence="3">
    <location>
        <begin position="9"/>
        <end position="69"/>
    </location>
</feature>
<evidence type="ECO:0000259" key="3">
    <source>
        <dbReference type="PROSITE" id="PS50977"/>
    </source>
</evidence>
<evidence type="ECO:0000313" key="5">
    <source>
        <dbReference type="Proteomes" id="UP000481852"/>
    </source>
</evidence>
<evidence type="ECO:0000313" key="4">
    <source>
        <dbReference type="EMBL" id="MSS14051.1"/>
    </source>
</evidence>
<dbReference type="InterPro" id="IPR001647">
    <property type="entry name" value="HTH_TetR"/>
</dbReference>
<proteinExistence type="predicted"/>
<name>A0A6L5X137_9FIRM</name>
<dbReference type="Gene3D" id="1.10.357.10">
    <property type="entry name" value="Tetracycline Repressor, domain 2"/>
    <property type="match status" value="1"/>
</dbReference>
<comment type="caution">
    <text evidence="4">The sequence shown here is derived from an EMBL/GenBank/DDBJ whole genome shotgun (WGS) entry which is preliminary data.</text>
</comment>
<dbReference type="SUPFAM" id="SSF46689">
    <property type="entry name" value="Homeodomain-like"/>
    <property type="match status" value="1"/>
</dbReference>
<evidence type="ECO:0000256" key="1">
    <source>
        <dbReference type="ARBA" id="ARBA00023125"/>
    </source>
</evidence>
<gene>
    <name evidence="4" type="ORF">FYJ35_03180</name>
</gene>
<feature type="DNA-binding region" description="H-T-H motif" evidence="2">
    <location>
        <begin position="32"/>
        <end position="51"/>
    </location>
</feature>
<dbReference type="PROSITE" id="PS50977">
    <property type="entry name" value="HTH_TETR_2"/>
    <property type="match status" value="1"/>
</dbReference>
<dbReference type="Proteomes" id="UP000481852">
    <property type="component" value="Unassembled WGS sequence"/>
</dbReference>